<dbReference type="STRING" id="1291743.LOSG293_150250"/>
<sequence>MFTKTDFDVFDIPDLTGRLAAVKSVLDPKFEQLAPAIQAALSSDEMLAYAHIAQHLRRHKNPPPNTWVAFSESKRGYKMTPHIELGFWDDRLFLWLAGLAELSDRQAFITTMMVAPGMGNLFDQPNWQLCGNHTKKTVMPLTETNYNQLLGRYNQVATAEFLVGRIWLKGDPIFDQPDQLQQQIIETVTKLAEPYQKLNAK</sequence>
<dbReference type="RefSeq" id="WP_034527817.1">
    <property type="nucleotide sequence ID" value="NZ_BBJM01000015.1"/>
</dbReference>
<organism evidence="1 2">
    <name type="scientific">Secundilactobacillus oryzae JCM 18671</name>
    <dbReference type="NCBI Taxonomy" id="1291743"/>
    <lineage>
        <taxon>Bacteria</taxon>
        <taxon>Bacillati</taxon>
        <taxon>Bacillota</taxon>
        <taxon>Bacilli</taxon>
        <taxon>Lactobacillales</taxon>
        <taxon>Lactobacillaceae</taxon>
        <taxon>Secundilactobacillus</taxon>
    </lineage>
</organism>
<dbReference type="InterPro" id="IPR009403">
    <property type="entry name" value="UPF0637"/>
</dbReference>
<dbReference type="SUPFAM" id="SSF142913">
    <property type="entry name" value="YktB/PF0168-like"/>
    <property type="match status" value="1"/>
</dbReference>
<dbReference type="InterPro" id="IPR053707">
    <property type="entry name" value="UPF0637_domain_sf"/>
</dbReference>
<name>A0A081BIR6_9LACO</name>
<proteinExistence type="predicted"/>
<accession>A0A081BIR6</accession>
<evidence type="ECO:0000313" key="2">
    <source>
        <dbReference type="Proteomes" id="UP000028700"/>
    </source>
</evidence>
<reference evidence="1" key="1">
    <citation type="journal article" date="2014" name="Genome Announc.">
        <title>Draft Genome Sequence of Lactobacillus oryzae Strain SG293T.</title>
        <authorList>
            <person name="Tanizawa Y."/>
            <person name="Fujisawa T."/>
            <person name="Mochizuki T."/>
            <person name="Kaminuma E."/>
            <person name="Nakamura Y."/>
            <person name="Tohno M."/>
        </authorList>
    </citation>
    <scope>NUCLEOTIDE SEQUENCE [LARGE SCALE GENOMIC DNA]</scope>
    <source>
        <strain evidence="1">SG293</strain>
    </source>
</reference>
<dbReference type="Proteomes" id="UP000028700">
    <property type="component" value="Unassembled WGS sequence"/>
</dbReference>
<dbReference type="eggNOG" id="COG4493">
    <property type="taxonomic scope" value="Bacteria"/>
</dbReference>
<dbReference type="OrthoDB" id="9812818at2"/>
<evidence type="ECO:0000313" key="1">
    <source>
        <dbReference type="EMBL" id="GAK47934.1"/>
    </source>
</evidence>
<dbReference type="Pfam" id="PF06335">
    <property type="entry name" value="DUF1054"/>
    <property type="match status" value="1"/>
</dbReference>
<protein>
    <submittedName>
        <fullName evidence="1">Uncharacterized protein</fullName>
    </submittedName>
</protein>
<dbReference type="AlphaFoldDB" id="A0A081BIR6"/>
<dbReference type="Gene3D" id="3.30.930.20">
    <property type="entry name" value="Protein of unknown function DUF1054"/>
    <property type="match status" value="1"/>
</dbReference>
<comment type="caution">
    <text evidence="1">The sequence shown here is derived from an EMBL/GenBank/DDBJ whole genome shotgun (WGS) entry which is preliminary data.</text>
</comment>
<dbReference type="EMBL" id="BBJM01000015">
    <property type="protein sequence ID" value="GAK47934.1"/>
    <property type="molecule type" value="Genomic_DNA"/>
</dbReference>
<keyword evidence="2" id="KW-1185">Reference proteome</keyword>
<gene>
    <name evidence="1" type="ORF">LOSG293_150250</name>
</gene>